<dbReference type="InterPro" id="IPR027379">
    <property type="entry name" value="CLS_N"/>
</dbReference>
<comment type="subcellular location">
    <subcellularLocation>
        <location evidence="1">Cell membrane</location>
        <topology evidence="1">Multi-pass membrane protein</topology>
    </subcellularLocation>
</comment>
<dbReference type="AlphaFoldDB" id="A0A1K0GBZ2"/>
<name>A0A1K0GBZ2_9ACTN</name>
<evidence type="ECO:0000259" key="7">
    <source>
        <dbReference type="Pfam" id="PF13396"/>
    </source>
</evidence>
<evidence type="ECO:0000313" key="9">
    <source>
        <dbReference type="Proteomes" id="UP000182486"/>
    </source>
</evidence>
<evidence type="ECO:0000256" key="2">
    <source>
        <dbReference type="ARBA" id="ARBA00022475"/>
    </source>
</evidence>
<feature type="domain" description="Cardiolipin synthase N-terminal" evidence="7">
    <location>
        <begin position="26"/>
        <end position="69"/>
    </location>
</feature>
<evidence type="ECO:0000313" key="8">
    <source>
        <dbReference type="EMBL" id="OJF14754.1"/>
    </source>
</evidence>
<evidence type="ECO:0000256" key="1">
    <source>
        <dbReference type="ARBA" id="ARBA00004651"/>
    </source>
</evidence>
<keyword evidence="9" id="KW-1185">Reference proteome</keyword>
<proteinExistence type="predicted"/>
<protein>
    <recommendedName>
        <fullName evidence="7">Cardiolipin synthase N-terminal domain-containing protein</fullName>
    </recommendedName>
</protein>
<keyword evidence="2" id="KW-1003">Cell membrane</keyword>
<dbReference type="GO" id="GO:0005886">
    <property type="term" value="C:plasma membrane"/>
    <property type="evidence" value="ECO:0007669"/>
    <property type="project" value="UniProtKB-SubCell"/>
</dbReference>
<reference evidence="8 9" key="1">
    <citation type="submission" date="2016-09" db="EMBL/GenBank/DDBJ databases">
        <title>Couchioplanes caeruleus draft genome sequence.</title>
        <authorList>
            <person name="Sheehan J."/>
            <person name="Caffrey P."/>
        </authorList>
    </citation>
    <scope>NUCLEOTIDE SEQUENCE [LARGE SCALE GENOMIC DNA]</scope>
    <source>
        <strain evidence="8 9">DSM 43634</strain>
    </source>
</reference>
<keyword evidence="5 6" id="KW-0472">Membrane</keyword>
<sequence>MANPHWSDLPRWQKAGTLIVAPAEIVLTALAVADLIRRPSAEVRGPKALWWAGLLVQPLGPIAYLAWGRSAGRRI</sequence>
<dbReference type="Proteomes" id="UP000182486">
    <property type="component" value="Unassembled WGS sequence"/>
</dbReference>
<comment type="caution">
    <text evidence="8">The sequence shown here is derived from an EMBL/GenBank/DDBJ whole genome shotgun (WGS) entry which is preliminary data.</text>
</comment>
<feature type="transmembrane region" description="Helical" evidence="6">
    <location>
        <begin position="15"/>
        <end position="36"/>
    </location>
</feature>
<dbReference type="EMBL" id="MEIA01000087">
    <property type="protein sequence ID" value="OJF14754.1"/>
    <property type="molecule type" value="Genomic_DNA"/>
</dbReference>
<gene>
    <name evidence="8" type="ORF">BG844_08190</name>
</gene>
<organism evidence="8 9">
    <name type="scientific">Couchioplanes caeruleus subsp. caeruleus</name>
    <dbReference type="NCBI Taxonomy" id="56427"/>
    <lineage>
        <taxon>Bacteria</taxon>
        <taxon>Bacillati</taxon>
        <taxon>Actinomycetota</taxon>
        <taxon>Actinomycetes</taxon>
        <taxon>Micromonosporales</taxon>
        <taxon>Micromonosporaceae</taxon>
        <taxon>Couchioplanes</taxon>
    </lineage>
</organism>
<evidence type="ECO:0000256" key="6">
    <source>
        <dbReference type="SAM" id="Phobius"/>
    </source>
</evidence>
<accession>A0A1K0GBZ2</accession>
<evidence type="ECO:0000256" key="5">
    <source>
        <dbReference type="ARBA" id="ARBA00023136"/>
    </source>
</evidence>
<keyword evidence="4 6" id="KW-1133">Transmembrane helix</keyword>
<dbReference type="Pfam" id="PF13396">
    <property type="entry name" value="PLDc_N"/>
    <property type="match status" value="1"/>
</dbReference>
<evidence type="ECO:0000256" key="3">
    <source>
        <dbReference type="ARBA" id="ARBA00022692"/>
    </source>
</evidence>
<evidence type="ECO:0000256" key="4">
    <source>
        <dbReference type="ARBA" id="ARBA00022989"/>
    </source>
</evidence>
<keyword evidence="3 6" id="KW-0812">Transmembrane</keyword>
<feature type="transmembrane region" description="Helical" evidence="6">
    <location>
        <begin position="48"/>
        <end position="67"/>
    </location>
</feature>